<reference evidence="1 2" key="1">
    <citation type="submission" date="2014-10" db="EMBL/GenBank/DDBJ databases">
        <title>Genome sequence of Clostridium aceticum DSM 1496.</title>
        <authorList>
            <person name="Poehlein A."/>
            <person name="Schiel-Bengelsdorf B."/>
            <person name="Gottschalk G."/>
            <person name="Duerre P."/>
            <person name="Daniel R."/>
        </authorList>
    </citation>
    <scope>NUCLEOTIDE SEQUENCE [LARGE SCALE GENOMIC DNA]</scope>
    <source>
        <strain evidence="1 2">DSM 1496</strain>
    </source>
</reference>
<protein>
    <submittedName>
        <fullName evidence="1">Uncharacterized protein</fullName>
    </submittedName>
</protein>
<organism evidence="1 2">
    <name type="scientific">Clostridium aceticum</name>
    <dbReference type="NCBI Taxonomy" id="84022"/>
    <lineage>
        <taxon>Bacteria</taxon>
        <taxon>Bacillati</taxon>
        <taxon>Bacillota</taxon>
        <taxon>Clostridia</taxon>
        <taxon>Eubacteriales</taxon>
        <taxon>Clostridiaceae</taxon>
        <taxon>Clostridium</taxon>
    </lineage>
</organism>
<keyword evidence="2" id="KW-1185">Reference proteome</keyword>
<evidence type="ECO:0000313" key="2">
    <source>
        <dbReference type="Proteomes" id="UP000035704"/>
    </source>
</evidence>
<dbReference type="PATRIC" id="fig|84022.5.peg.3376"/>
<dbReference type="AlphaFoldDB" id="A0A0D8I563"/>
<proteinExistence type="predicted"/>
<name>A0A0D8I563_9CLOT</name>
<evidence type="ECO:0000313" key="1">
    <source>
        <dbReference type="EMBL" id="AKL94337.1"/>
    </source>
</evidence>
<gene>
    <name evidence="1" type="ORF">CACET_c08280</name>
</gene>
<sequence length="137" mass="15938">MFKGLFKKGVGITIIHYTIVVAILGVILKLNYSIVNLLFFICLSVYLLLVNIYFLKEKWHIDSMNNHRFTKKIILVHSNIIACIIASVSFMQTSKTNTIYKLILFLIIVLVFTIINYFSLMGIKNFLLIKFKDKQKQ</sequence>
<dbReference type="KEGG" id="cace:CACET_c08280"/>
<dbReference type="Proteomes" id="UP000035704">
    <property type="component" value="Chromosome"/>
</dbReference>
<dbReference type="EMBL" id="CP009687">
    <property type="protein sequence ID" value="AKL94337.1"/>
    <property type="molecule type" value="Genomic_DNA"/>
</dbReference>
<accession>A0A0D8I563</accession>